<proteinExistence type="predicted"/>
<organism evidence="1 2">
    <name type="scientific">Natrinema hispanicum</name>
    <dbReference type="NCBI Taxonomy" id="392421"/>
    <lineage>
        <taxon>Archaea</taxon>
        <taxon>Methanobacteriati</taxon>
        <taxon>Methanobacteriota</taxon>
        <taxon>Stenosarchaea group</taxon>
        <taxon>Halobacteria</taxon>
        <taxon>Halobacteriales</taxon>
        <taxon>Natrialbaceae</taxon>
        <taxon>Natrinema</taxon>
    </lineage>
</organism>
<comment type="caution">
    <text evidence="1">The sequence shown here is derived from an EMBL/GenBank/DDBJ whole genome shotgun (WGS) entry which is preliminary data.</text>
</comment>
<name>A0A482YB72_9EURY</name>
<accession>A0A482YB72</accession>
<protein>
    <submittedName>
        <fullName evidence="1">Uncharacterized protein</fullName>
    </submittedName>
</protein>
<reference evidence="1 2" key="1">
    <citation type="submission" date="2019-02" db="EMBL/GenBank/DDBJ databases">
        <title>Genomic Encyclopedia of Archaeal and Bacterial Type Strains, Phase II (KMG-II): from individual species to whole genera.</title>
        <authorList>
            <person name="Goeker M."/>
        </authorList>
    </citation>
    <scope>NUCLEOTIDE SEQUENCE [LARGE SCALE GENOMIC DNA]</scope>
    <source>
        <strain evidence="1 2">DSM 18328</strain>
    </source>
</reference>
<evidence type="ECO:0000313" key="1">
    <source>
        <dbReference type="EMBL" id="RZV10628.1"/>
    </source>
</evidence>
<sequence length="100" mass="11157">MPCGFVSPVRTATMLALTLEEFMVELNDGAIKNVGPNNKAVTAKMFDVESAEAREFGDKRVKLVFEDEDENEIQISLFPEDVQKIVDDIEALEDESAVFD</sequence>
<gene>
    <name evidence="1" type="ORF">BDK88_1801</name>
</gene>
<evidence type="ECO:0000313" key="2">
    <source>
        <dbReference type="Proteomes" id="UP000291097"/>
    </source>
</evidence>
<dbReference type="EMBL" id="SHMP01000004">
    <property type="protein sequence ID" value="RZV10628.1"/>
    <property type="molecule type" value="Genomic_DNA"/>
</dbReference>
<dbReference type="Proteomes" id="UP000291097">
    <property type="component" value="Unassembled WGS sequence"/>
</dbReference>
<dbReference type="AlphaFoldDB" id="A0A482YB72"/>